<feature type="region of interest" description="Disordered" evidence="15">
    <location>
        <begin position="515"/>
        <end position="535"/>
    </location>
</feature>
<gene>
    <name evidence="18" type="primary">FRE4-0</name>
    <name evidence="18" type="ORF">Cob_v003471</name>
</gene>
<dbReference type="Gene3D" id="2.40.30.10">
    <property type="entry name" value="Translation factors"/>
    <property type="match status" value="1"/>
</dbReference>
<dbReference type="InterPro" id="IPR039261">
    <property type="entry name" value="FNR_nucleotide-bd"/>
</dbReference>
<feature type="coiled-coil region" evidence="14">
    <location>
        <begin position="464"/>
        <end position="491"/>
    </location>
</feature>
<evidence type="ECO:0000256" key="13">
    <source>
        <dbReference type="ARBA" id="ARBA00048483"/>
    </source>
</evidence>
<dbReference type="InterPro" id="IPR013130">
    <property type="entry name" value="Fe3_Rdtase_TM_dom"/>
</dbReference>
<dbReference type="GO" id="GO:0006879">
    <property type="term" value="P:intracellular iron ion homeostasis"/>
    <property type="evidence" value="ECO:0007669"/>
    <property type="project" value="TreeGrafter"/>
</dbReference>
<dbReference type="GO" id="GO:0052851">
    <property type="term" value="F:ferric-chelate reductase (NADPH) activity"/>
    <property type="evidence" value="ECO:0007669"/>
    <property type="project" value="UniProtKB-EC"/>
</dbReference>
<dbReference type="STRING" id="1213857.N4VGR6"/>
<keyword evidence="19" id="KW-1185">Reference proteome</keyword>
<keyword evidence="5" id="KW-1003">Cell membrane</keyword>
<dbReference type="InterPro" id="IPR017938">
    <property type="entry name" value="Riboflavin_synthase-like_b-brl"/>
</dbReference>
<dbReference type="SFLD" id="SFLDG01168">
    <property type="entry name" value="Ferric_reductase_subgroup_(FRE"/>
    <property type="match status" value="1"/>
</dbReference>
<feature type="transmembrane region" description="Helical" evidence="16">
    <location>
        <begin position="185"/>
        <end position="203"/>
    </location>
</feature>
<dbReference type="InterPro" id="IPR017927">
    <property type="entry name" value="FAD-bd_FR_type"/>
</dbReference>
<dbReference type="GO" id="GO:0006826">
    <property type="term" value="P:iron ion transport"/>
    <property type="evidence" value="ECO:0007669"/>
    <property type="project" value="TreeGrafter"/>
</dbReference>
<dbReference type="SFLD" id="SFLDS00052">
    <property type="entry name" value="Ferric_Reductase_Domain"/>
    <property type="match status" value="1"/>
</dbReference>
<keyword evidence="11 16" id="KW-0472">Membrane</keyword>
<organism evidence="18 19">
    <name type="scientific">Colletotrichum orbiculare (strain 104-T / ATCC 96160 / CBS 514.97 / LARS 414 / MAFF 240422)</name>
    <name type="common">Cucumber anthracnose fungus</name>
    <name type="synonym">Colletotrichum lagenarium</name>
    <dbReference type="NCBI Taxonomy" id="1213857"/>
    <lineage>
        <taxon>Eukaryota</taxon>
        <taxon>Fungi</taxon>
        <taxon>Dikarya</taxon>
        <taxon>Ascomycota</taxon>
        <taxon>Pezizomycotina</taxon>
        <taxon>Sordariomycetes</taxon>
        <taxon>Hypocreomycetidae</taxon>
        <taxon>Glomerellales</taxon>
        <taxon>Glomerellaceae</taxon>
        <taxon>Colletotrichum</taxon>
        <taxon>Colletotrichum orbiculare species complex</taxon>
    </lineage>
</organism>
<keyword evidence="9" id="KW-0560">Oxidoreductase</keyword>
<dbReference type="Pfam" id="PF08030">
    <property type="entry name" value="NAD_binding_6"/>
    <property type="match status" value="1"/>
</dbReference>
<keyword evidence="10" id="KW-0406">Ion transport</keyword>
<comment type="subcellular location">
    <subcellularLocation>
        <location evidence="1">Cell membrane</location>
        <topology evidence="1">Multi-pass membrane protein</topology>
    </subcellularLocation>
</comment>
<dbReference type="InterPro" id="IPR013112">
    <property type="entry name" value="FAD-bd_8"/>
</dbReference>
<accession>N4VGR6</accession>
<evidence type="ECO:0000256" key="14">
    <source>
        <dbReference type="SAM" id="Coils"/>
    </source>
</evidence>
<keyword evidence="6 16" id="KW-0812">Transmembrane</keyword>
<dbReference type="Pfam" id="PF08022">
    <property type="entry name" value="FAD_binding_8"/>
    <property type="match status" value="1"/>
</dbReference>
<dbReference type="PANTHER" id="PTHR32361">
    <property type="entry name" value="FERRIC/CUPRIC REDUCTASE TRANSMEMBRANE COMPONENT"/>
    <property type="match status" value="1"/>
</dbReference>
<dbReference type="EMBL" id="AMCV02000005">
    <property type="protein sequence ID" value="TDZ23813.1"/>
    <property type="molecule type" value="Genomic_DNA"/>
</dbReference>
<feature type="transmembrane region" description="Helical" evidence="16">
    <location>
        <begin position="248"/>
        <end position="269"/>
    </location>
</feature>
<comment type="similarity">
    <text evidence="2">Belongs to the ferric reductase (FRE) family.</text>
</comment>
<dbReference type="PROSITE" id="PS51384">
    <property type="entry name" value="FAD_FR"/>
    <property type="match status" value="1"/>
</dbReference>
<feature type="transmembrane region" description="Helical" evidence="16">
    <location>
        <begin position="111"/>
        <end position="129"/>
    </location>
</feature>
<dbReference type="PANTHER" id="PTHR32361:SF9">
    <property type="entry name" value="FERRIC REDUCTASE TRANSMEMBRANE COMPONENT 3-RELATED"/>
    <property type="match status" value="1"/>
</dbReference>
<dbReference type="CDD" id="cd06186">
    <property type="entry name" value="NOX_Duox_like_FAD_NADP"/>
    <property type="match status" value="1"/>
</dbReference>
<feature type="transmembrane region" description="Helical" evidence="16">
    <location>
        <begin position="215"/>
        <end position="236"/>
    </location>
</feature>
<evidence type="ECO:0000256" key="6">
    <source>
        <dbReference type="ARBA" id="ARBA00022692"/>
    </source>
</evidence>
<evidence type="ECO:0000256" key="8">
    <source>
        <dbReference type="ARBA" id="ARBA00022989"/>
    </source>
</evidence>
<dbReference type="HOGENOM" id="CLU_010365_6_0_1"/>
<evidence type="ECO:0000256" key="4">
    <source>
        <dbReference type="ARBA" id="ARBA00022448"/>
    </source>
</evidence>
<dbReference type="EC" id="1.16.1.9" evidence="3"/>
<keyword evidence="14" id="KW-0175">Coiled coil</keyword>
<evidence type="ECO:0000256" key="10">
    <source>
        <dbReference type="ARBA" id="ARBA00023065"/>
    </source>
</evidence>
<evidence type="ECO:0000256" key="5">
    <source>
        <dbReference type="ARBA" id="ARBA00022475"/>
    </source>
</evidence>
<comment type="caution">
    <text evidence="18">The sequence shown here is derived from an EMBL/GenBank/DDBJ whole genome shotgun (WGS) entry which is preliminary data.</text>
</comment>
<dbReference type="SUPFAM" id="SSF52343">
    <property type="entry name" value="Ferredoxin reductase-like, C-terminal NADP-linked domain"/>
    <property type="match status" value="1"/>
</dbReference>
<feature type="transmembrane region" description="Helical" evidence="16">
    <location>
        <begin position="149"/>
        <end position="173"/>
    </location>
</feature>
<evidence type="ECO:0000256" key="2">
    <source>
        <dbReference type="ARBA" id="ARBA00006278"/>
    </source>
</evidence>
<evidence type="ECO:0000256" key="9">
    <source>
        <dbReference type="ARBA" id="ARBA00023002"/>
    </source>
</evidence>
<evidence type="ECO:0000256" key="15">
    <source>
        <dbReference type="SAM" id="MobiDB-lite"/>
    </source>
</evidence>
<keyword evidence="4" id="KW-0813">Transport</keyword>
<evidence type="ECO:0000313" key="18">
    <source>
        <dbReference type="EMBL" id="TDZ23813.1"/>
    </source>
</evidence>
<sequence>MSHNHGGGGGGMGGMTMGTALFQETNIHLAQSFWYIIAGVVGFLAIVRGVNHLEGMRRLKRRRTESVTFPTRPTNRITQIWATATAIVREMGRPQLYIPVKGLQWATPPPLGRVLVLLMYWAVIVYMMVNDAVIKDAYFWERIGFRNAWVTIMQMPLLYLLAMKVNVLGYITGTSHERLNWLHRWVARTMFVTATVHGFHFWTEWARADFIETQLRIMPFIKHGLGAWGILVWSFVSGMKPFRGMAYEMFVVQHLVSAVVFIWLVYVHTPTYARHYLWFTVALICFDRLARWALLAWQNARVGTSRSGGKGVKRLGHEVQVRAVSSSTTVVTIKHVRFSWKAGQYLYLWLPRVGLFEAHPYTIASAHQLPETSVSNSVQLVIRSHGGFSRRLHKFAEQRQASGKQDTLTGFVLGPFGAPPRWDIYETMVLISASTGASFTLPILESIVQCRRSICTTRVDFVLLACQGEEIEFYTERLRELMERAQQAGIELVVHIAITRSGKAREGEVITALSSDRETGSGSWSQHRRGVSDASAGGDYLEMKVLDVEKADEVPLTRAPRSGSRAGAVREYYSRPDIAALIREPVETCGGETSIVVCGGPSLTSSVRNCVAALSDERAVHKGTGAQGIHLFVEEYSF</sequence>
<dbReference type="GO" id="GO:0015677">
    <property type="term" value="P:copper ion import"/>
    <property type="evidence" value="ECO:0007669"/>
    <property type="project" value="TreeGrafter"/>
</dbReference>
<keyword evidence="12" id="KW-0325">Glycoprotein</keyword>
<dbReference type="Proteomes" id="UP000014480">
    <property type="component" value="Unassembled WGS sequence"/>
</dbReference>
<dbReference type="eggNOG" id="KOG0039">
    <property type="taxonomic scope" value="Eukaryota"/>
</dbReference>
<keyword evidence="7" id="KW-0249">Electron transport</keyword>
<evidence type="ECO:0000256" key="12">
    <source>
        <dbReference type="ARBA" id="ARBA00023180"/>
    </source>
</evidence>
<proteinExistence type="inferred from homology"/>
<protein>
    <recommendedName>
        <fullName evidence="3">ferric-chelate reductase (NADPH)</fullName>
        <ecNumber evidence="3">1.16.1.9</ecNumber>
    </recommendedName>
</protein>
<dbReference type="InterPro" id="IPR051410">
    <property type="entry name" value="Ferric/Cupric_Reductase"/>
</dbReference>
<reference evidence="19" key="1">
    <citation type="journal article" date="2013" name="New Phytol.">
        <title>Comparative genomic and transcriptomic analyses reveal the hemibiotrophic stage shift of Colletotrichum fungi.</title>
        <authorList>
            <person name="Gan P."/>
            <person name="Ikeda K."/>
            <person name="Irieda H."/>
            <person name="Narusaka M."/>
            <person name="O'Connell R.J."/>
            <person name="Narusaka Y."/>
            <person name="Takano Y."/>
            <person name="Kubo Y."/>
            <person name="Shirasu K."/>
        </authorList>
    </citation>
    <scope>NUCLEOTIDE SEQUENCE [LARGE SCALE GENOMIC DNA]</scope>
    <source>
        <strain evidence="19">104-T / ATCC 96160 / CBS 514.97 / LARS 414 / MAFF 240422</strain>
    </source>
</reference>
<evidence type="ECO:0000313" key="19">
    <source>
        <dbReference type="Proteomes" id="UP000014480"/>
    </source>
</evidence>
<dbReference type="GO" id="GO:0005886">
    <property type="term" value="C:plasma membrane"/>
    <property type="evidence" value="ECO:0007669"/>
    <property type="project" value="UniProtKB-SubCell"/>
</dbReference>
<feature type="domain" description="FAD-binding FR-type" evidence="17">
    <location>
        <begin position="311"/>
        <end position="422"/>
    </location>
</feature>
<dbReference type="AlphaFoldDB" id="N4VGR6"/>
<reference evidence="19" key="2">
    <citation type="journal article" date="2019" name="Mol. Plant Microbe Interact.">
        <title>Genome sequence resources for four phytopathogenic fungi from the Colletotrichum orbiculare species complex.</title>
        <authorList>
            <person name="Gan P."/>
            <person name="Tsushima A."/>
            <person name="Narusaka M."/>
            <person name="Narusaka Y."/>
            <person name="Takano Y."/>
            <person name="Kubo Y."/>
            <person name="Shirasu K."/>
        </authorList>
    </citation>
    <scope>GENOME REANNOTATION</scope>
    <source>
        <strain evidence="19">104-T / ATCC 96160 / CBS 514.97 / LARS 414 / MAFF 240422</strain>
    </source>
</reference>
<dbReference type="Gene3D" id="3.40.50.80">
    <property type="entry name" value="Nucleotide-binding domain of ferredoxin-NADP reductase (FNR) module"/>
    <property type="match status" value="1"/>
</dbReference>
<dbReference type="Pfam" id="PF01794">
    <property type="entry name" value="Ferric_reduct"/>
    <property type="match status" value="1"/>
</dbReference>
<evidence type="ECO:0000256" key="1">
    <source>
        <dbReference type="ARBA" id="ARBA00004651"/>
    </source>
</evidence>
<dbReference type="SUPFAM" id="SSF63380">
    <property type="entry name" value="Riboflavin synthase domain-like"/>
    <property type="match status" value="1"/>
</dbReference>
<comment type="catalytic activity">
    <reaction evidence="13">
        <text>2 a Fe(II)-siderophore + NADP(+) + H(+) = 2 a Fe(III)-siderophore + NADPH</text>
        <dbReference type="Rhea" id="RHEA:28795"/>
        <dbReference type="Rhea" id="RHEA-COMP:11342"/>
        <dbReference type="Rhea" id="RHEA-COMP:11344"/>
        <dbReference type="ChEBI" id="CHEBI:15378"/>
        <dbReference type="ChEBI" id="CHEBI:29033"/>
        <dbReference type="ChEBI" id="CHEBI:29034"/>
        <dbReference type="ChEBI" id="CHEBI:57783"/>
        <dbReference type="ChEBI" id="CHEBI:58349"/>
        <dbReference type="EC" id="1.16.1.9"/>
    </reaction>
</comment>
<evidence type="ECO:0000259" key="17">
    <source>
        <dbReference type="PROSITE" id="PS51384"/>
    </source>
</evidence>
<name>N4VGR6_COLOR</name>
<evidence type="ECO:0000256" key="3">
    <source>
        <dbReference type="ARBA" id="ARBA00012668"/>
    </source>
</evidence>
<evidence type="ECO:0000256" key="16">
    <source>
        <dbReference type="SAM" id="Phobius"/>
    </source>
</evidence>
<evidence type="ECO:0000256" key="7">
    <source>
        <dbReference type="ARBA" id="ARBA00022982"/>
    </source>
</evidence>
<feature type="transmembrane region" description="Helical" evidence="16">
    <location>
        <begin position="33"/>
        <end position="53"/>
    </location>
</feature>
<evidence type="ECO:0000256" key="11">
    <source>
        <dbReference type="ARBA" id="ARBA00023136"/>
    </source>
</evidence>
<keyword evidence="8 16" id="KW-1133">Transmembrane helix</keyword>
<dbReference type="OrthoDB" id="3944240at2759"/>
<dbReference type="InterPro" id="IPR013121">
    <property type="entry name" value="Fe_red_NAD-bd_6"/>
</dbReference>